<dbReference type="EMBL" id="CADIKC010000004">
    <property type="protein sequence ID" value="CAB3695599.1"/>
    <property type="molecule type" value="Genomic_DNA"/>
</dbReference>
<sequence>MTLFPEFSGRIMCTGMALYGTDRISPLEAYRAGHEFFSEMSVGITTAGYTRYIEVAGERDVELVEVPFDELKSLIESGVATDFRIYNNSGGHVPWLASFGYNTPSFGGFFSIDAQLDVQLADNAGKLTDCIKRIATSLHASYGIAYEAPKMTSAFYYAAGTNLAKLKPYENPSAFGKEVPGGSYGAARYQESMLRMVYPINVINDRHLNIVVGGVPLKEWIVAEDSRGSLQPIGNDLWLWLVPEAAVDSINQLCGEAGILISWKPQAVQRAGRKLP</sequence>
<accession>A0A6J5B7R5</accession>
<evidence type="ECO:0000313" key="1">
    <source>
        <dbReference type="EMBL" id="CAB3695599.1"/>
    </source>
</evidence>
<protein>
    <submittedName>
        <fullName evidence="1">Uncharacterized protein</fullName>
    </submittedName>
</protein>
<gene>
    <name evidence="1" type="ORF">LMG24238_03346</name>
</gene>
<organism evidence="1 2">
    <name type="scientific">Paraburkholderia sediminicola</name>
    <dbReference type="NCBI Taxonomy" id="458836"/>
    <lineage>
        <taxon>Bacteria</taxon>
        <taxon>Pseudomonadati</taxon>
        <taxon>Pseudomonadota</taxon>
        <taxon>Betaproteobacteria</taxon>
        <taxon>Burkholderiales</taxon>
        <taxon>Burkholderiaceae</taxon>
        <taxon>Paraburkholderia</taxon>
    </lineage>
</organism>
<dbReference type="RefSeq" id="WP_175051422.1">
    <property type="nucleotide sequence ID" value="NZ_CADIKC010000004.1"/>
</dbReference>
<dbReference type="GeneID" id="97041967"/>
<proteinExistence type="predicted"/>
<keyword evidence="2" id="KW-1185">Reference proteome</keyword>
<name>A0A6J5B7R5_9BURK</name>
<reference evidence="1 2" key="1">
    <citation type="submission" date="2020-04" db="EMBL/GenBank/DDBJ databases">
        <authorList>
            <person name="De Canck E."/>
        </authorList>
    </citation>
    <scope>NUCLEOTIDE SEQUENCE [LARGE SCALE GENOMIC DNA]</scope>
    <source>
        <strain evidence="1 2">LMG 24238</strain>
    </source>
</reference>
<evidence type="ECO:0000313" key="2">
    <source>
        <dbReference type="Proteomes" id="UP000494255"/>
    </source>
</evidence>
<dbReference type="AlphaFoldDB" id="A0A6J5B7R5"/>
<dbReference type="Proteomes" id="UP000494255">
    <property type="component" value="Unassembled WGS sequence"/>
</dbReference>